<dbReference type="OrthoDB" id="106876at2157"/>
<dbReference type="AlphaFoldDB" id="A6UW86"/>
<evidence type="ECO:0000259" key="2">
    <source>
        <dbReference type="Pfam" id="PF25274"/>
    </source>
</evidence>
<name>A6UW86_META3</name>
<dbReference type="EMBL" id="CP000743">
    <property type="protein sequence ID" value="ABR56758.1"/>
    <property type="molecule type" value="Genomic_DNA"/>
</dbReference>
<dbReference type="RefSeq" id="WP_011973890.1">
    <property type="nucleotide sequence ID" value="NC_009635.1"/>
</dbReference>
<organism evidence="3 4">
    <name type="scientific">Methanococcus aeolicus (strain ATCC BAA-1280 / DSM 17508 / OCM 812 / Nankai-3)</name>
    <dbReference type="NCBI Taxonomy" id="419665"/>
    <lineage>
        <taxon>Archaea</taxon>
        <taxon>Methanobacteriati</taxon>
        <taxon>Methanobacteriota</taxon>
        <taxon>Methanomada group</taxon>
        <taxon>Methanococci</taxon>
        <taxon>Methanococcales</taxon>
        <taxon>Methanococcaceae</taxon>
        <taxon>Methanococcus</taxon>
    </lineage>
</organism>
<evidence type="ECO:0000259" key="1">
    <source>
        <dbReference type="Pfam" id="PF09894"/>
    </source>
</evidence>
<reference evidence="3" key="1">
    <citation type="submission" date="2007-06" db="EMBL/GenBank/DDBJ databases">
        <title>Complete sequence of Methanococcus aeolicus Nankai-3.</title>
        <authorList>
            <consortium name="US DOE Joint Genome Institute"/>
            <person name="Copeland A."/>
            <person name="Lucas S."/>
            <person name="Lapidus A."/>
            <person name="Barry K."/>
            <person name="Glavina del Rio T."/>
            <person name="Dalin E."/>
            <person name="Tice H."/>
            <person name="Pitluck S."/>
            <person name="Chain P."/>
            <person name="Malfatti S."/>
            <person name="Shin M."/>
            <person name="Vergez L."/>
            <person name="Schmutz J."/>
            <person name="Larimer F."/>
            <person name="Land M."/>
            <person name="Hauser L."/>
            <person name="Kyrpides N."/>
            <person name="Lykidis A."/>
            <person name="Sieprawska-Lupa M."/>
            <person name="Whitman W.B."/>
            <person name="Richardson P."/>
        </authorList>
    </citation>
    <scope>NUCLEOTIDE SEQUENCE [LARGE SCALE GENOMIC DNA]</scope>
    <source>
        <strain evidence="3">Nankai-3</strain>
    </source>
</reference>
<feature type="domain" description="Connectase MJ0548-like C-terminal" evidence="2">
    <location>
        <begin position="196"/>
        <end position="289"/>
    </location>
</feature>
<feature type="domain" description="Connectase MJ0548-like N-terminal" evidence="1">
    <location>
        <begin position="1"/>
        <end position="191"/>
    </location>
</feature>
<sequence>MSIIVGYYGANGAVVGGDKRNIIFRGNAEQREELEKLLYSGNIKTDEEFKKIADEYGIKVYIEDKQLKVREVNGVLVGEVKSIGTDSQRRRMYLSTGNCAIIDILNDTITKKSSNVGHGLILFGNRYLKEIVHNELKKDAPNFKNMPIEKVKNIIENAIKRCDGPTVSEEIILLHTKDKHNNFKELIKKDINDLKEYRNGLRQQMIDIKKTMLIAEKIEINGEVGYIKNGKLVLDENHLAIDTICSNPNLYNEIEIKGEYEEGDIIYIDNGELKVKGKDSSVCVDKIICKA</sequence>
<accession>A6UW86</accession>
<dbReference type="STRING" id="419665.Maeo_1181"/>
<dbReference type="InterPro" id="IPR016754">
    <property type="entry name" value="MJ0548-like"/>
</dbReference>
<dbReference type="HOGENOM" id="CLU_078138_0_0_2"/>
<dbReference type="Proteomes" id="UP000001106">
    <property type="component" value="Chromosome"/>
</dbReference>
<dbReference type="Pfam" id="PF09894">
    <property type="entry name" value="MJ0548_N"/>
    <property type="match status" value="1"/>
</dbReference>
<gene>
    <name evidence="3" type="ordered locus">Maeo_1181</name>
</gene>
<dbReference type="Pfam" id="PF25274">
    <property type="entry name" value="MJ0548_C"/>
    <property type="match status" value="1"/>
</dbReference>
<dbReference type="GeneID" id="5327144"/>
<keyword evidence="4" id="KW-1185">Reference proteome</keyword>
<dbReference type="InterPro" id="IPR057262">
    <property type="entry name" value="MJ0548_N"/>
</dbReference>
<evidence type="ECO:0000313" key="4">
    <source>
        <dbReference type="Proteomes" id="UP000001106"/>
    </source>
</evidence>
<dbReference type="KEGG" id="mae:Maeo_1181"/>
<protein>
    <recommendedName>
        <fullName evidence="5">DUF2121 domain-containing protein</fullName>
    </recommendedName>
</protein>
<dbReference type="PIRSF" id="PIRSF019262">
    <property type="entry name" value="UCP019262"/>
    <property type="match status" value="1"/>
</dbReference>
<evidence type="ECO:0000313" key="3">
    <source>
        <dbReference type="EMBL" id="ABR56758.1"/>
    </source>
</evidence>
<proteinExistence type="predicted"/>
<evidence type="ECO:0008006" key="5">
    <source>
        <dbReference type="Google" id="ProtNLM"/>
    </source>
</evidence>
<dbReference type="InterPro" id="IPR057377">
    <property type="entry name" value="MJ0548_C"/>
</dbReference>
<dbReference type="eggNOG" id="arCOG03213">
    <property type="taxonomic scope" value="Archaea"/>
</dbReference>